<evidence type="ECO:0000313" key="7">
    <source>
        <dbReference type="Proteomes" id="UP000319976"/>
    </source>
</evidence>
<dbReference type="PANTHER" id="PTHR43133:SF51">
    <property type="entry name" value="RNA POLYMERASE SIGMA FACTOR"/>
    <property type="match status" value="1"/>
</dbReference>
<proteinExistence type="inferred from homology"/>
<keyword evidence="7" id="KW-1185">Reference proteome</keyword>
<sequence>MESKQQERQFTKLLTAHRRQLYSFVYSLLADHSDAEDVYQRCSMILWEKFDKYDPERDFQSWAMGIAFYEVKNFLRVSSRDRHRFSEHLVDQLFERVSARGTDQELYLKSLQQCLKSLAQKDRRLVQEVYWERRQCSLIARELGIAVNTLYDRVGRIRGQLRKCIIRRADGVSHA</sequence>
<dbReference type="InterPro" id="IPR014331">
    <property type="entry name" value="RNA_pol_sigma70_ECF_RHOBA"/>
</dbReference>
<evidence type="ECO:0000256" key="3">
    <source>
        <dbReference type="ARBA" id="ARBA00023082"/>
    </source>
</evidence>
<dbReference type="RefSeq" id="WP_145266243.1">
    <property type="nucleotide sequence ID" value="NZ_CP036316.1"/>
</dbReference>
<accession>A0A517TEK6</accession>
<dbReference type="InterPro" id="IPR039425">
    <property type="entry name" value="RNA_pol_sigma-70-like"/>
</dbReference>
<dbReference type="NCBIfam" id="TIGR02989">
    <property type="entry name" value="Sig-70_gvs1"/>
    <property type="match status" value="1"/>
</dbReference>
<dbReference type="NCBIfam" id="TIGR02937">
    <property type="entry name" value="sigma70-ECF"/>
    <property type="match status" value="1"/>
</dbReference>
<dbReference type="SUPFAM" id="SSF88659">
    <property type="entry name" value="Sigma3 and sigma4 domains of RNA polymerase sigma factors"/>
    <property type="match status" value="1"/>
</dbReference>
<dbReference type="Proteomes" id="UP000319976">
    <property type="component" value="Chromosome"/>
</dbReference>
<dbReference type="EMBL" id="CP036316">
    <property type="protein sequence ID" value="QDT66807.1"/>
    <property type="molecule type" value="Genomic_DNA"/>
</dbReference>
<dbReference type="GO" id="GO:0006352">
    <property type="term" value="P:DNA-templated transcription initiation"/>
    <property type="evidence" value="ECO:0007669"/>
    <property type="project" value="InterPro"/>
</dbReference>
<dbReference type="InterPro" id="IPR036388">
    <property type="entry name" value="WH-like_DNA-bd_sf"/>
</dbReference>
<dbReference type="KEGG" id="chya:V22_40780"/>
<evidence type="ECO:0000256" key="2">
    <source>
        <dbReference type="ARBA" id="ARBA00023015"/>
    </source>
</evidence>
<dbReference type="AlphaFoldDB" id="A0A517TEK6"/>
<dbReference type="InterPro" id="IPR013324">
    <property type="entry name" value="RNA_pol_sigma_r3/r4-like"/>
</dbReference>
<dbReference type="Gene3D" id="1.10.1740.10">
    <property type="match status" value="1"/>
</dbReference>
<dbReference type="InterPro" id="IPR013325">
    <property type="entry name" value="RNA_pol_sigma_r2"/>
</dbReference>
<dbReference type="InterPro" id="IPR007627">
    <property type="entry name" value="RNA_pol_sigma70_r2"/>
</dbReference>
<organism evidence="6 7">
    <name type="scientific">Calycomorphotria hydatis</name>
    <dbReference type="NCBI Taxonomy" id="2528027"/>
    <lineage>
        <taxon>Bacteria</taxon>
        <taxon>Pseudomonadati</taxon>
        <taxon>Planctomycetota</taxon>
        <taxon>Planctomycetia</taxon>
        <taxon>Planctomycetales</taxon>
        <taxon>Planctomycetaceae</taxon>
        <taxon>Calycomorphotria</taxon>
    </lineage>
</organism>
<feature type="domain" description="RNA polymerase sigma-70 region 2" evidence="5">
    <location>
        <begin position="13"/>
        <end position="79"/>
    </location>
</feature>
<evidence type="ECO:0000259" key="5">
    <source>
        <dbReference type="Pfam" id="PF04542"/>
    </source>
</evidence>
<keyword evidence="3" id="KW-0731">Sigma factor</keyword>
<dbReference type="InterPro" id="IPR014284">
    <property type="entry name" value="RNA_pol_sigma-70_dom"/>
</dbReference>
<dbReference type="PANTHER" id="PTHR43133">
    <property type="entry name" value="RNA POLYMERASE ECF-TYPE SIGMA FACTO"/>
    <property type="match status" value="1"/>
</dbReference>
<dbReference type="GO" id="GO:0016987">
    <property type="term" value="F:sigma factor activity"/>
    <property type="evidence" value="ECO:0007669"/>
    <property type="project" value="UniProtKB-KW"/>
</dbReference>
<gene>
    <name evidence="6" type="ORF">V22_40780</name>
</gene>
<name>A0A517TEK6_9PLAN</name>
<keyword evidence="2" id="KW-0805">Transcription regulation</keyword>
<protein>
    <submittedName>
        <fullName evidence="6">RNA polymerase sigma factor</fullName>
    </submittedName>
</protein>
<evidence type="ECO:0000256" key="1">
    <source>
        <dbReference type="ARBA" id="ARBA00010641"/>
    </source>
</evidence>
<reference evidence="6 7" key="1">
    <citation type="submission" date="2019-02" db="EMBL/GenBank/DDBJ databases">
        <title>Deep-cultivation of Planctomycetes and their phenomic and genomic characterization uncovers novel biology.</title>
        <authorList>
            <person name="Wiegand S."/>
            <person name="Jogler M."/>
            <person name="Boedeker C."/>
            <person name="Pinto D."/>
            <person name="Vollmers J."/>
            <person name="Rivas-Marin E."/>
            <person name="Kohn T."/>
            <person name="Peeters S.H."/>
            <person name="Heuer A."/>
            <person name="Rast P."/>
            <person name="Oberbeckmann S."/>
            <person name="Bunk B."/>
            <person name="Jeske O."/>
            <person name="Meyerdierks A."/>
            <person name="Storesund J.E."/>
            <person name="Kallscheuer N."/>
            <person name="Luecker S."/>
            <person name="Lage O.M."/>
            <person name="Pohl T."/>
            <person name="Merkel B.J."/>
            <person name="Hornburger P."/>
            <person name="Mueller R.-W."/>
            <person name="Bruemmer F."/>
            <person name="Labrenz M."/>
            <person name="Spormann A.M."/>
            <person name="Op den Camp H."/>
            <person name="Overmann J."/>
            <person name="Amann R."/>
            <person name="Jetten M.S.M."/>
            <person name="Mascher T."/>
            <person name="Medema M.H."/>
            <person name="Devos D.P."/>
            <person name="Kaster A.-K."/>
            <person name="Ovreas L."/>
            <person name="Rohde M."/>
            <person name="Galperin M.Y."/>
            <person name="Jogler C."/>
        </authorList>
    </citation>
    <scope>NUCLEOTIDE SEQUENCE [LARGE SCALE GENOMIC DNA]</scope>
    <source>
        <strain evidence="6 7">V22</strain>
    </source>
</reference>
<dbReference type="SUPFAM" id="SSF88946">
    <property type="entry name" value="Sigma2 domain of RNA polymerase sigma factors"/>
    <property type="match status" value="1"/>
</dbReference>
<evidence type="ECO:0000256" key="4">
    <source>
        <dbReference type="ARBA" id="ARBA00023163"/>
    </source>
</evidence>
<keyword evidence="4" id="KW-0804">Transcription</keyword>
<dbReference type="Gene3D" id="1.10.10.10">
    <property type="entry name" value="Winged helix-like DNA-binding domain superfamily/Winged helix DNA-binding domain"/>
    <property type="match status" value="1"/>
</dbReference>
<evidence type="ECO:0000313" key="6">
    <source>
        <dbReference type="EMBL" id="QDT66807.1"/>
    </source>
</evidence>
<dbReference type="OrthoDB" id="6383365at2"/>
<comment type="similarity">
    <text evidence="1">Belongs to the sigma-70 factor family. ECF subfamily.</text>
</comment>
<dbReference type="Pfam" id="PF04542">
    <property type="entry name" value="Sigma70_r2"/>
    <property type="match status" value="1"/>
</dbReference>